<dbReference type="PANTHER" id="PTHR23053">
    <property type="entry name" value="DLEC1 DELETED IN LUNG AND ESOPHAGEAL CANCER 1"/>
    <property type="match status" value="1"/>
</dbReference>
<evidence type="ECO:0000256" key="4">
    <source>
        <dbReference type="ARBA" id="ARBA00023069"/>
    </source>
</evidence>
<feature type="domain" description="HYDIN/VesB/CFA65-like Ig-like" evidence="6">
    <location>
        <begin position="168"/>
        <end position="260"/>
    </location>
</feature>
<dbReference type="Ensembl" id="ENSNFUT00015025769.1">
    <property type="protein sequence ID" value="ENSNFUP00015024651.1"/>
    <property type="gene ID" value="ENSNFUG00015011930.1"/>
</dbReference>
<proteinExistence type="predicted"/>
<keyword evidence="3" id="KW-0963">Cytoplasm</keyword>
<dbReference type="AlphaFoldDB" id="A0A8C6LXL2"/>
<dbReference type="Pfam" id="PF24771">
    <property type="entry name" value="Ig_CFAP74_1st"/>
    <property type="match status" value="1"/>
</dbReference>
<reference evidence="7" key="1">
    <citation type="submission" date="2014-08" db="EMBL/GenBank/DDBJ databases">
        <authorList>
            <person name="Senf B."/>
            <person name="Petzold A."/>
            <person name="Downie B.R."/>
            <person name="Koch P."/>
            <person name="Platzer M."/>
        </authorList>
    </citation>
    <scope>NUCLEOTIDE SEQUENCE [LARGE SCALE GENOMIC DNA]</scope>
    <source>
        <strain evidence="7">GRZ</strain>
    </source>
</reference>
<dbReference type="PANTHER" id="PTHR23053:SF0">
    <property type="entry name" value="HYDROCEPHALUS-INDUCING PROTEIN HOMOLOG"/>
    <property type="match status" value="1"/>
</dbReference>
<dbReference type="InterPro" id="IPR013783">
    <property type="entry name" value="Ig-like_fold"/>
</dbReference>
<keyword evidence="5" id="KW-0966">Cell projection</keyword>
<dbReference type="GO" id="GO:1904158">
    <property type="term" value="P:axonemal central apparatus assembly"/>
    <property type="evidence" value="ECO:0007669"/>
    <property type="project" value="TreeGrafter"/>
</dbReference>
<dbReference type="GO" id="GO:0005930">
    <property type="term" value="C:axoneme"/>
    <property type="evidence" value="ECO:0007669"/>
    <property type="project" value="TreeGrafter"/>
</dbReference>
<keyword evidence="4" id="KW-0969">Cilium</keyword>
<dbReference type="InterPro" id="IPR008962">
    <property type="entry name" value="PapD-like_sf"/>
</dbReference>
<reference evidence="7" key="3">
    <citation type="submission" date="2025-09" db="UniProtKB">
        <authorList>
            <consortium name="Ensembl"/>
        </authorList>
    </citation>
    <scope>IDENTIFICATION</scope>
</reference>
<keyword evidence="8" id="KW-1185">Reference proteome</keyword>
<evidence type="ECO:0000259" key="6">
    <source>
        <dbReference type="Pfam" id="PF22544"/>
    </source>
</evidence>
<name>A0A8C6LXL2_NOTFU</name>
<evidence type="ECO:0000256" key="3">
    <source>
        <dbReference type="ARBA" id="ARBA00022490"/>
    </source>
</evidence>
<protein>
    <recommendedName>
        <fullName evidence="6">HYDIN/VesB/CFA65-like Ig-like domain-containing protein</fullName>
    </recommendedName>
</protein>
<dbReference type="Gene3D" id="2.60.40.10">
    <property type="entry name" value="Immunoglobulins"/>
    <property type="match status" value="5"/>
</dbReference>
<evidence type="ECO:0000256" key="2">
    <source>
        <dbReference type="ARBA" id="ARBA00004496"/>
    </source>
</evidence>
<dbReference type="SUPFAM" id="SSF49354">
    <property type="entry name" value="PapD-like"/>
    <property type="match status" value="1"/>
</dbReference>
<evidence type="ECO:0000313" key="8">
    <source>
        <dbReference type="Proteomes" id="UP000694548"/>
    </source>
</evidence>
<evidence type="ECO:0000256" key="1">
    <source>
        <dbReference type="ARBA" id="ARBA00004138"/>
    </source>
</evidence>
<dbReference type="Pfam" id="PF22544">
    <property type="entry name" value="HYDIN_VesB_CFA65-like_Ig"/>
    <property type="match status" value="2"/>
</dbReference>
<dbReference type="GO" id="GO:0003341">
    <property type="term" value="P:cilium movement"/>
    <property type="evidence" value="ECO:0007669"/>
    <property type="project" value="TreeGrafter"/>
</dbReference>
<feature type="domain" description="HYDIN/VesB/CFA65-like Ig-like" evidence="6">
    <location>
        <begin position="420"/>
        <end position="520"/>
    </location>
</feature>
<sequence length="628" mass="70563">MNTFQVQRQTSLLCTDKKDKPQRMTPSVFTQEMLQSSEERLENIREVHPPHILEHFSASSKTHPKMSFQVFPSELVFQNFTPFQTYTLPLILLNKGTVPQSVMLEKLNSKVFHVVGPENGSGKVASGLAATFTVSFTPQENKDYISNLHFETQRERFVVPVRAIGPRAILDFRDEVLLPVCHVKASTEKTHNVYNIGNSRAMFELRTQSPFSVTPSCGTLDVGESMQVTVFFQPMTVGSHQEDLVLHYHTGEDVYISLSGTCVELDLRFESDIVELKKTYIGLANTHTACLVNKNHFPLRFRWTVWPSQQDEDLGSFRESSILQRGDKEEEAPLPYESNPTAIHHLPLLSRSLQDHFPILSLGCMSLEPMEGEIYPKTTAQFHIVFKPKEARLYQHTIYCDITGHESRLPLIISGEGLGPKLQLNYNLMDIKNVFIGDKNRYEVQISNKGLIDAPFRFSSSDTTFGHYFSIRPTEGVVPPEAHQIVEVTFKSHTLGPFSEDLLLTVTGQPQPLTLTFRGCVICPTFNFDVWDLEFGDVAFGFPSTLTCTLFNTSFVPINFVLRVLGDGLGSPSVSGFRQVSDLSLKSWQGHTAQGVHERPVEFTVSPAAGSVSAMSDITIKRLVVKKK</sequence>
<dbReference type="InterPro" id="IPR053879">
    <property type="entry name" value="HYDIN_VesB_CFA65-like_Ig"/>
</dbReference>
<dbReference type="Proteomes" id="UP000694548">
    <property type="component" value="Chromosome sgr09"/>
</dbReference>
<comment type="subcellular location">
    <subcellularLocation>
        <location evidence="1">Cell projection</location>
        <location evidence="1">Cilium</location>
    </subcellularLocation>
    <subcellularLocation>
        <location evidence="2">Cytoplasm</location>
    </subcellularLocation>
</comment>
<dbReference type="GeneTree" id="ENSGT00940000163228"/>
<evidence type="ECO:0000256" key="5">
    <source>
        <dbReference type="ARBA" id="ARBA00023273"/>
    </source>
</evidence>
<accession>A0A8C6LXL2</accession>
<reference evidence="7" key="2">
    <citation type="submission" date="2025-08" db="UniProtKB">
        <authorList>
            <consortium name="Ensembl"/>
        </authorList>
    </citation>
    <scope>IDENTIFICATION</scope>
</reference>
<evidence type="ECO:0000313" key="7">
    <source>
        <dbReference type="Ensembl" id="ENSNFUP00015024651.1"/>
    </source>
</evidence>
<dbReference type="InterPro" id="IPR033305">
    <property type="entry name" value="Hydin-like"/>
</dbReference>
<organism evidence="7 8">
    <name type="scientific">Nothobranchius furzeri</name>
    <name type="common">Turquoise killifish</name>
    <dbReference type="NCBI Taxonomy" id="105023"/>
    <lineage>
        <taxon>Eukaryota</taxon>
        <taxon>Metazoa</taxon>
        <taxon>Chordata</taxon>
        <taxon>Craniata</taxon>
        <taxon>Vertebrata</taxon>
        <taxon>Euteleostomi</taxon>
        <taxon>Actinopterygii</taxon>
        <taxon>Neopterygii</taxon>
        <taxon>Teleostei</taxon>
        <taxon>Neoteleostei</taxon>
        <taxon>Acanthomorphata</taxon>
        <taxon>Ovalentaria</taxon>
        <taxon>Atherinomorphae</taxon>
        <taxon>Cyprinodontiformes</taxon>
        <taxon>Nothobranchiidae</taxon>
        <taxon>Nothobranchius</taxon>
    </lineage>
</organism>